<keyword evidence="5" id="KW-1185">Reference proteome</keyword>
<dbReference type="Gene3D" id="3.40.50.1000">
    <property type="entry name" value="HAD superfamily/HAD-like"/>
    <property type="match status" value="1"/>
</dbReference>
<dbReference type="Proteomes" id="UP000291949">
    <property type="component" value="Unassembled WGS sequence"/>
</dbReference>
<proteinExistence type="predicted"/>
<reference evidence="5 6" key="2">
    <citation type="submission" date="2020-04" db="EMBL/GenBank/DDBJ databases">
        <title>The Epidemiology and Molecular Characteristics of Linezolid-Resistant Staphylococcus capitis in Huashan Hospital, Shanghai.</title>
        <authorList>
            <person name="Ding L."/>
            <person name="Li P."/>
            <person name="Yang Y."/>
            <person name="Lin D."/>
            <person name="Xu X."/>
        </authorList>
    </citation>
    <scope>NUCLEOTIDE SEQUENCE [LARGE SCALE GENOMIC DNA]</scope>
    <source>
        <strain evidence="2 6">12-86</strain>
        <strain evidence="1 5">17-84</strain>
    </source>
</reference>
<dbReference type="EMBL" id="SCHC01000001">
    <property type="protein sequence ID" value="TBW77546.1"/>
    <property type="molecule type" value="Genomic_DNA"/>
</dbReference>
<organism evidence="2 6">
    <name type="scientific">Staphylococcus capitis</name>
    <dbReference type="NCBI Taxonomy" id="29388"/>
    <lineage>
        <taxon>Bacteria</taxon>
        <taxon>Bacillati</taxon>
        <taxon>Bacillota</taxon>
        <taxon>Bacilli</taxon>
        <taxon>Bacillales</taxon>
        <taxon>Staphylococcaceae</taxon>
        <taxon>Staphylococcus</taxon>
    </lineage>
</organism>
<dbReference type="Pfam" id="PF13419">
    <property type="entry name" value="HAD_2"/>
    <property type="match status" value="1"/>
</dbReference>
<dbReference type="Proteomes" id="UP000538955">
    <property type="component" value="Unassembled WGS sequence"/>
</dbReference>
<dbReference type="SFLD" id="SFLDG01129">
    <property type="entry name" value="C1.5:_HAD__Beta-PGM__Phosphata"/>
    <property type="match status" value="1"/>
</dbReference>
<dbReference type="EMBL" id="JABBMI010000002">
    <property type="protein sequence ID" value="NMK53467.1"/>
    <property type="molecule type" value="Genomic_DNA"/>
</dbReference>
<dbReference type="AlphaFoldDB" id="A0A7X9WI74"/>
<evidence type="ECO:0000313" key="6">
    <source>
        <dbReference type="Proteomes" id="UP000550736"/>
    </source>
</evidence>
<accession>A0A7X9WI74</accession>
<dbReference type="RefSeq" id="WP_030059916.1">
    <property type="nucleotide sequence ID" value="NZ_AP014956.1"/>
</dbReference>
<comment type="caution">
    <text evidence="2">The sequence shown here is derived from an EMBL/GenBank/DDBJ whole genome shotgun (WGS) entry which is preliminary data.</text>
</comment>
<reference evidence="3 4" key="1">
    <citation type="journal article" date="2019" name="Sci. Transl. Med.">
        <title>Quorum sensing between bacterial species on the skin protects against epidermal injury in atopic dermatitis.</title>
        <authorList>
            <person name="Williams M.R."/>
        </authorList>
    </citation>
    <scope>NUCLEOTIDE SEQUENCE [LARGE SCALE GENOMIC DNA]</scope>
    <source>
        <strain evidence="3 4">H8</strain>
    </source>
</reference>
<gene>
    <name evidence="3" type="ORF">EQ811_00295</name>
    <name evidence="2" type="ORF">HHM13_12960</name>
    <name evidence="1" type="ORF">HHM24_01715</name>
</gene>
<dbReference type="InterPro" id="IPR023214">
    <property type="entry name" value="HAD_sf"/>
</dbReference>
<name>A0A7X9WI74_STACP</name>
<dbReference type="SFLD" id="SFLDS00003">
    <property type="entry name" value="Haloacid_Dehalogenase"/>
    <property type="match status" value="1"/>
</dbReference>
<dbReference type="PANTHER" id="PTHR43434">
    <property type="entry name" value="PHOSPHOGLYCOLATE PHOSPHATASE"/>
    <property type="match status" value="1"/>
</dbReference>
<dbReference type="InterPro" id="IPR036412">
    <property type="entry name" value="HAD-like_sf"/>
</dbReference>
<dbReference type="Gene3D" id="1.10.150.240">
    <property type="entry name" value="Putative phosphatase, domain 2"/>
    <property type="match status" value="1"/>
</dbReference>
<evidence type="ECO:0000313" key="4">
    <source>
        <dbReference type="Proteomes" id="UP000291949"/>
    </source>
</evidence>
<dbReference type="InterPro" id="IPR050155">
    <property type="entry name" value="HAD-like_hydrolase_sf"/>
</dbReference>
<dbReference type="PANTHER" id="PTHR43434:SF26">
    <property type="entry name" value="PYROPHOSPHATASE PPAX"/>
    <property type="match status" value="1"/>
</dbReference>
<dbReference type="GO" id="GO:0005829">
    <property type="term" value="C:cytosol"/>
    <property type="evidence" value="ECO:0007669"/>
    <property type="project" value="TreeGrafter"/>
</dbReference>
<dbReference type="Proteomes" id="UP000550736">
    <property type="component" value="Unassembled WGS sequence"/>
</dbReference>
<dbReference type="GO" id="GO:0008967">
    <property type="term" value="F:phosphoglycolate phosphatase activity"/>
    <property type="evidence" value="ECO:0007669"/>
    <property type="project" value="TreeGrafter"/>
</dbReference>
<protein>
    <submittedName>
        <fullName evidence="2">HAD family hydrolase</fullName>
    </submittedName>
</protein>
<evidence type="ECO:0000313" key="5">
    <source>
        <dbReference type="Proteomes" id="UP000538955"/>
    </source>
</evidence>
<evidence type="ECO:0000313" key="1">
    <source>
        <dbReference type="EMBL" id="NMK53467.1"/>
    </source>
</evidence>
<evidence type="ECO:0000313" key="3">
    <source>
        <dbReference type="EMBL" id="TBW77546.1"/>
    </source>
</evidence>
<dbReference type="SUPFAM" id="SSF56784">
    <property type="entry name" value="HAD-like"/>
    <property type="match status" value="1"/>
</dbReference>
<dbReference type="InterPro" id="IPR023198">
    <property type="entry name" value="PGP-like_dom2"/>
</dbReference>
<dbReference type="EMBL" id="JABBLX010000077">
    <property type="protein sequence ID" value="NMK98961.1"/>
    <property type="molecule type" value="Genomic_DNA"/>
</dbReference>
<dbReference type="InterPro" id="IPR041492">
    <property type="entry name" value="HAD_2"/>
</dbReference>
<sequence>MNFDNYIFDFDGTLADTTLCHVYATEQAFKELNLKNPGKEEILSAQSQPLEEGLRSLTSIGIDEEKVELFIRAYHKYYSQYEIHNIKEFAGISEMLQLLHNKKKNIFVISSNETAVVTRQLDYLGLNRFIKDALGLHIKELRKPHYKILQSIIQNNHLNQGRTVYIGDTKHDVKSASLSDIRSCVVTWGAQSAHDLLQENPYYVVNEPEEIFTII</sequence>
<dbReference type="GO" id="GO:0006281">
    <property type="term" value="P:DNA repair"/>
    <property type="evidence" value="ECO:0007669"/>
    <property type="project" value="TreeGrafter"/>
</dbReference>
<keyword evidence="2" id="KW-0378">Hydrolase</keyword>
<evidence type="ECO:0000313" key="2">
    <source>
        <dbReference type="EMBL" id="NMK98961.1"/>
    </source>
</evidence>